<reference evidence="5 6" key="1">
    <citation type="journal article" date="2013" name="Int. J. Syst. Evol. Microbiol.">
        <title>Aquimarina gracilis sp. nov., isolated from the gut microflora of a mussel, Mytilus coruscus, and emended description of Aquimarina spongiae.</title>
        <authorList>
            <person name="Park S.C."/>
            <person name="Choe H.N."/>
            <person name="Baik K.S."/>
            <person name="Seong C.N."/>
        </authorList>
    </citation>
    <scope>NUCLEOTIDE SEQUENCE [LARGE SCALE GENOMIC DNA]</scope>
    <source>
        <strain evidence="5 6">PSC32</strain>
    </source>
</reference>
<evidence type="ECO:0000313" key="6">
    <source>
        <dbReference type="Proteomes" id="UP001327027"/>
    </source>
</evidence>
<keyword evidence="1" id="KW-0346">Stress response</keyword>
<comment type="caution">
    <text evidence="5">The sequence shown here is derived from an EMBL/GenBank/DDBJ whole genome shotgun (WGS) entry which is preliminary data.</text>
</comment>
<evidence type="ECO:0000256" key="1">
    <source>
        <dbReference type="ARBA" id="ARBA00023016"/>
    </source>
</evidence>
<name>A0ABU5ZWI8_9FLAO</name>
<dbReference type="Proteomes" id="UP001327027">
    <property type="component" value="Unassembled WGS sequence"/>
</dbReference>
<dbReference type="SUPFAM" id="SSF52317">
    <property type="entry name" value="Class I glutamine amidotransferase-like"/>
    <property type="match status" value="1"/>
</dbReference>
<evidence type="ECO:0000256" key="2">
    <source>
        <dbReference type="ARBA" id="ARBA00023239"/>
    </source>
</evidence>
<keyword evidence="5" id="KW-0315">Glutamine amidotransferase</keyword>
<sequence length="253" mass="28482">MNKLFGLLILLFLSISCTKNNKRNKILFITTNIDQIKNEPNGTYLIELAVPFYQFLKESLDVDIVSPKGGKIPIYHNADTSSIVKSVIQSAAFKSKTENSLKPTEIDFEDYSAIIIPGGYGQFWDTHKDKNILNIISKVYESGGVIGTIGHGTATLIDVKLKSGKYLVKNKTMTCFPTWNEKNIMEQSDFGKLLPYDMEMELLKRGANLKVYDHQKRINYEVVDSINRLITASFANSGKFVADEVIKLINAQK</sequence>
<dbReference type="RefSeq" id="WP_324180243.1">
    <property type="nucleotide sequence ID" value="NZ_BAABAW010000024.1"/>
</dbReference>
<proteinExistence type="inferred from homology"/>
<dbReference type="EMBL" id="JAYKLX010000005">
    <property type="protein sequence ID" value="MEB3346218.1"/>
    <property type="molecule type" value="Genomic_DNA"/>
</dbReference>
<evidence type="ECO:0000259" key="4">
    <source>
        <dbReference type="Pfam" id="PF01965"/>
    </source>
</evidence>
<dbReference type="PANTHER" id="PTHR48094:SF11">
    <property type="entry name" value="GLUTATHIONE-INDEPENDENT GLYOXALASE HSP31-RELATED"/>
    <property type="match status" value="1"/>
</dbReference>
<organism evidence="5 6">
    <name type="scientific">Aquimarina gracilis</name>
    <dbReference type="NCBI Taxonomy" id="874422"/>
    <lineage>
        <taxon>Bacteria</taxon>
        <taxon>Pseudomonadati</taxon>
        <taxon>Bacteroidota</taxon>
        <taxon>Flavobacteriia</taxon>
        <taxon>Flavobacteriales</taxon>
        <taxon>Flavobacteriaceae</taxon>
        <taxon>Aquimarina</taxon>
    </lineage>
</organism>
<gene>
    <name evidence="5" type="ORF">U6A24_12140</name>
</gene>
<dbReference type="PROSITE" id="PS51257">
    <property type="entry name" value="PROKAR_LIPOPROTEIN"/>
    <property type="match status" value="1"/>
</dbReference>
<dbReference type="InterPro" id="IPR002818">
    <property type="entry name" value="DJ-1/PfpI"/>
</dbReference>
<comment type="similarity">
    <text evidence="3">Belongs to the peptidase C56 family. HSP31-like subfamily.</text>
</comment>
<dbReference type="InterPro" id="IPR029062">
    <property type="entry name" value="Class_I_gatase-like"/>
</dbReference>
<dbReference type="Gene3D" id="3.40.50.880">
    <property type="match status" value="1"/>
</dbReference>
<evidence type="ECO:0000256" key="3">
    <source>
        <dbReference type="ARBA" id="ARBA00038493"/>
    </source>
</evidence>
<evidence type="ECO:0000313" key="5">
    <source>
        <dbReference type="EMBL" id="MEB3346218.1"/>
    </source>
</evidence>
<dbReference type="CDD" id="cd03141">
    <property type="entry name" value="GATase1_Hsp31_like"/>
    <property type="match status" value="1"/>
</dbReference>
<keyword evidence="2" id="KW-0456">Lyase</keyword>
<accession>A0ABU5ZWI8</accession>
<dbReference type="PANTHER" id="PTHR48094">
    <property type="entry name" value="PROTEIN/NUCLEIC ACID DEGLYCASE DJ-1-RELATED"/>
    <property type="match status" value="1"/>
</dbReference>
<dbReference type="Pfam" id="PF01965">
    <property type="entry name" value="DJ-1_PfpI"/>
    <property type="match status" value="1"/>
</dbReference>
<keyword evidence="6" id="KW-1185">Reference proteome</keyword>
<dbReference type="InterPro" id="IPR050325">
    <property type="entry name" value="Prot/Nucl_acid_deglycase"/>
</dbReference>
<feature type="domain" description="DJ-1/PfpI" evidence="4">
    <location>
        <begin position="42"/>
        <end position="182"/>
    </location>
</feature>
<protein>
    <submittedName>
        <fullName evidence="5">Type 1 glutamine amidotransferase domain-containing protein</fullName>
    </submittedName>
</protein>